<accession>A0A2T5RGP0</accession>
<evidence type="ECO:0000259" key="2">
    <source>
        <dbReference type="PROSITE" id="PS51464"/>
    </source>
</evidence>
<dbReference type="EMBL" id="QAXS01000034">
    <property type="protein sequence ID" value="PTV94078.1"/>
    <property type="molecule type" value="Genomic_DNA"/>
</dbReference>
<gene>
    <name evidence="3" type="ORF">C8C76_1347</name>
</gene>
<dbReference type="GO" id="GO:1901135">
    <property type="term" value="P:carbohydrate derivative metabolic process"/>
    <property type="evidence" value="ECO:0007669"/>
    <property type="project" value="InterPro"/>
</dbReference>
<dbReference type="PANTHER" id="PTHR30390">
    <property type="entry name" value="SEDOHEPTULOSE 7-PHOSPHATE ISOMERASE / DNAA INITIATOR-ASSOCIATING FACTOR FOR REPLICATION INITIATION"/>
    <property type="match status" value="1"/>
</dbReference>
<dbReference type="NCBIfam" id="NF002805">
    <property type="entry name" value="PRK02947.1"/>
    <property type="match status" value="1"/>
</dbReference>
<dbReference type="InterPro" id="IPR050099">
    <property type="entry name" value="SIS_GmhA/DiaA_subfam"/>
</dbReference>
<dbReference type="HAMAP" id="MF_01240">
    <property type="entry name" value="UPF0309"/>
    <property type="match status" value="1"/>
</dbReference>
<dbReference type="PROSITE" id="PS51464">
    <property type="entry name" value="SIS"/>
    <property type="match status" value="1"/>
</dbReference>
<dbReference type="InterPro" id="IPR022951">
    <property type="entry name" value="UPF0309"/>
</dbReference>
<dbReference type="InterPro" id="IPR001347">
    <property type="entry name" value="SIS_dom"/>
</dbReference>
<dbReference type="AlphaFoldDB" id="A0A2T5RGP0"/>
<sequence length="242" mass="26605">MSFARYTEKIDEILDEIKEEEKANIKKIAQKFVETVENDGLIHVFGSGHSHMLSEEVFYRAGGLAVMSPIFDPGVMLDGGAIKSTKMERLSGLGEVILDDYDLQPKDLMIVVSNSGRNAVPIDAAFKAKEEGLEVVALTSLEYSKANDSRHKSGKRLFEVADYVLDNHTPYGDAVVDFEVTKAVPGSTIAASYIMNSIISEAIALMKEKGMELPVYRSGNIDGADAENKKLAKKYGDRIKHL</sequence>
<proteinExistence type="inferred from homology"/>
<evidence type="ECO:0000256" key="1">
    <source>
        <dbReference type="HAMAP-Rule" id="MF_01240"/>
    </source>
</evidence>
<dbReference type="InterPro" id="IPR035472">
    <property type="entry name" value="RpiR-like_SIS"/>
</dbReference>
<dbReference type="PANTHER" id="PTHR30390:SF7">
    <property type="entry name" value="PHOSPHOHEPTOSE ISOMERASE"/>
    <property type="match status" value="1"/>
</dbReference>
<dbReference type="SUPFAM" id="SSF53697">
    <property type="entry name" value="SIS domain"/>
    <property type="match status" value="1"/>
</dbReference>
<dbReference type="InterPro" id="IPR046348">
    <property type="entry name" value="SIS_dom_sf"/>
</dbReference>
<dbReference type="Gene3D" id="3.40.50.10490">
    <property type="entry name" value="Glucose-6-phosphate isomerase like protein, domain 1"/>
    <property type="match status" value="1"/>
</dbReference>
<dbReference type="Proteomes" id="UP000244089">
    <property type="component" value="Unassembled WGS sequence"/>
</dbReference>
<name>A0A2T5RGP0_9FIRM</name>
<protein>
    <recommendedName>
        <fullName evidence="1">UPF0309 protein C8C76_1347</fullName>
    </recommendedName>
</protein>
<comment type="similarity">
    <text evidence="1">Belongs to the UPF0309 family.</text>
</comment>
<dbReference type="CDD" id="cd05013">
    <property type="entry name" value="SIS_RpiR"/>
    <property type="match status" value="1"/>
</dbReference>
<evidence type="ECO:0000313" key="4">
    <source>
        <dbReference type="Proteomes" id="UP000244089"/>
    </source>
</evidence>
<reference evidence="3 4" key="1">
    <citation type="submission" date="2018-04" db="EMBL/GenBank/DDBJ databases">
        <title>Subsurface microbial communities from deep shales in Ohio and West Virginia, USA.</title>
        <authorList>
            <person name="Wrighton K."/>
        </authorList>
    </citation>
    <scope>NUCLEOTIDE SEQUENCE [LARGE SCALE GENOMIC DNA]</scope>
    <source>
        <strain evidence="3 4">WC1</strain>
    </source>
</reference>
<dbReference type="GO" id="GO:0097367">
    <property type="term" value="F:carbohydrate derivative binding"/>
    <property type="evidence" value="ECO:0007669"/>
    <property type="project" value="InterPro"/>
</dbReference>
<feature type="domain" description="SIS" evidence="2">
    <location>
        <begin position="32"/>
        <end position="208"/>
    </location>
</feature>
<dbReference type="Pfam" id="PF13580">
    <property type="entry name" value="SIS_2"/>
    <property type="match status" value="1"/>
</dbReference>
<dbReference type="RefSeq" id="WP_108141889.1">
    <property type="nucleotide sequence ID" value="NZ_QAXS01000034.1"/>
</dbReference>
<dbReference type="OrthoDB" id="9805185at2"/>
<comment type="caution">
    <text evidence="3">The sequence shown here is derived from an EMBL/GenBank/DDBJ whole genome shotgun (WGS) entry which is preliminary data.</text>
</comment>
<organism evidence="3 4">
    <name type="scientific">Halanaerobium saccharolyticum</name>
    <dbReference type="NCBI Taxonomy" id="43595"/>
    <lineage>
        <taxon>Bacteria</taxon>
        <taxon>Bacillati</taxon>
        <taxon>Bacillota</taxon>
        <taxon>Clostridia</taxon>
        <taxon>Halanaerobiales</taxon>
        <taxon>Halanaerobiaceae</taxon>
        <taxon>Halanaerobium</taxon>
    </lineage>
</organism>
<evidence type="ECO:0000313" key="3">
    <source>
        <dbReference type="EMBL" id="PTV94078.1"/>
    </source>
</evidence>